<evidence type="ECO:0000313" key="3">
    <source>
        <dbReference type="Proteomes" id="UP001201812"/>
    </source>
</evidence>
<protein>
    <submittedName>
        <fullName evidence="2">Uncharacterized protein</fullName>
    </submittedName>
</protein>
<proteinExistence type="predicted"/>
<sequence length="73" mass="7725">MGGHLDGKGKAKHGLKTQGPQLHHPKGDLIQDAESRTQLNAPNFVEGPFKRTVLRLVDSERGLGKLSGSLAGA</sequence>
<organism evidence="2 3">
    <name type="scientific">Ditylenchus destructor</name>
    <dbReference type="NCBI Taxonomy" id="166010"/>
    <lineage>
        <taxon>Eukaryota</taxon>
        <taxon>Metazoa</taxon>
        <taxon>Ecdysozoa</taxon>
        <taxon>Nematoda</taxon>
        <taxon>Chromadorea</taxon>
        <taxon>Rhabditida</taxon>
        <taxon>Tylenchina</taxon>
        <taxon>Tylenchomorpha</taxon>
        <taxon>Sphaerularioidea</taxon>
        <taxon>Anguinidae</taxon>
        <taxon>Anguininae</taxon>
        <taxon>Ditylenchus</taxon>
    </lineage>
</organism>
<dbReference type="AlphaFoldDB" id="A0AAD4RAM9"/>
<dbReference type="EMBL" id="JAKKPZ010000004">
    <property type="protein sequence ID" value="KAI1722003.1"/>
    <property type="molecule type" value="Genomic_DNA"/>
</dbReference>
<accession>A0AAD4RAM9</accession>
<comment type="caution">
    <text evidence="2">The sequence shown here is derived from an EMBL/GenBank/DDBJ whole genome shotgun (WGS) entry which is preliminary data.</text>
</comment>
<keyword evidence="3" id="KW-1185">Reference proteome</keyword>
<feature type="compositionally biased region" description="Basic and acidic residues" evidence="1">
    <location>
        <begin position="25"/>
        <end position="35"/>
    </location>
</feature>
<reference evidence="2" key="1">
    <citation type="submission" date="2022-01" db="EMBL/GenBank/DDBJ databases">
        <title>Genome Sequence Resource for Two Populations of Ditylenchus destructor, the Migratory Endoparasitic Phytonematode.</title>
        <authorList>
            <person name="Zhang H."/>
            <person name="Lin R."/>
            <person name="Xie B."/>
        </authorList>
    </citation>
    <scope>NUCLEOTIDE SEQUENCE</scope>
    <source>
        <strain evidence="2">BazhouSP</strain>
    </source>
</reference>
<evidence type="ECO:0000313" key="2">
    <source>
        <dbReference type="EMBL" id="KAI1722003.1"/>
    </source>
</evidence>
<evidence type="ECO:0000256" key="1">
    <source>
        <dbReference type="SAM" id="MobiDB-lite"/>
    </source>
</evidence>
<dbReference type="Proteomes" id="UP001201812">
    <property type="component" value="Unassembled WGS sequence"/>
</dbReference>
<feature type="region of interest" description="Disordered" evidence="1">
    <location>
        <begin position="1"/>
        <end position="35"/>
    </location>
</feature>
<name>A0AAD4RAM9_9BILA</name>
<gene>
    <name evidence="2" type="ORF">DdX_04296</name>
</gene>